<dbReference type="EMBL" id="CP002869">
    <property type="protein sequence ID" value="AEI40596.1"/>
    <property type="molecule type" value="Genomic_DNA"/>
</dbReference>
<dbReference type="InterPro" id="IPR051791">
    <property type="entry name" value="Pra-immunoreactive"/>
</dbReference>
<dbReference type="HOGENOM" id="CLU_1174498_0_0_9"/>
<proteinExistence type="predicted"/>
<evidence type="ECO:0000256" key="5">
    <source>
        <dbReference type="ARBA" id="ARBA00023136"/>
    </source>
</evidence>
<protein>
    <recommendedName>
        <fullName evidence="7">RDD domain-containing protein</fullName>
    </recommendedName>
</protein>
<evidence type="ECO:0000259" key="7">
    <source>
        <dbReference type="Pfam" id="PF06271"/>
    </source>
</evidence>
<evidence type="ECO:0000313" key="9">
    <source>
        <dbReference type="Proteomes" id="UP000006620"/>
    </source>
</evidence>
<feature type="transmembrane region" description="Helical" evidence="6">
    <location>
        <begin position="12"/>
        <end position="32"/>
    </location>
</feature>
<name>F8FRN9_PAEMK</name>
<keyword evidence="4 6" id="KW-1133">Transmembrane helix</keyword>
<feature type="transmembrane region" description="Helical" evidence="6">
    <location>
        <begin position="90"/>
        <end position="110"/>
    </location>
</feature>
<dbReference type="GO" id="GO:0005886">
    <property type="term" value="C:plasma membrane"/>
    <property type="evidence" value="ECO:0007669"/>
    <property type="project" value="UniProtKB-SubCell"/>
</dbReference>
<dbReference type="PANTHER" id="PTHR36115:SF4">
    <property type="entry name" value="MEMBRANE PROTEIN"/>
    <property type="match status" value="1"/>
</dbReference>
<dbReference type="PATRIC" id="fig|1036673.3.peg.1819"/>
<dbReference type="RefSeq" id="WP_013915757.1">
    <property type="nucleotide sequence ID" value="NC_015690.1"/>
</dbReference>
<evidence type="ECO:0000256" key="6">
    <source>
        <dbReference type="SAM" id="Phobius"/>
    </source>
</evidence>
<feature type="transmembrane region" description="Helical" evidence="6">
    <location>
        <begin position="44"/>
        <end position="63"/>
    </location>
</feature>
<evidence type="ECO:0000313" key="8">
    <source>
        <dbReference type="EMBL" id="AEI40596.1"/>
    </source>
</evidence>
<dbReference type="Proteomes" id="UP000006620">
    <property type="component" value="Chromosome"/>
</dbReference>
<accession>F8FRN9</accession>
<evidence type="ECO:0000256" key="4">
    <source>
        <dbReference type="ARBA" id="ARBA00022989"/>
    </source>
</evidence>
<dbReference type="PANTHER" id="PTHR36115">
    <property type="entry name" value="PROLINE-RICH ANTIGEN HOMOLOG-RELATED"/>
    <property type="match status" value="1"/>
</dbReference>
<keyword evidence="5 6" id="KW-0472">Membrane</keyword>
<keyword evidence="3 6" id="KW-0812">Transmembrane</keyword>
<dbReference type="KEGG" id="pms:KNP414_02035"/>
<dbReference type="InterPro" id="IPR010432">
    <property type="entry name" value="RDD"/>
</dbReference>
<reference evidence="9" key="1">
    <citation type="submission" date="2011-06" db="EMBL/GenBank/DDBJ databases">
        <title>Complete genome sequence of Paenibacillus mucilaginosus KNP414.</title>
        <authorList>
            <person name="Wang J."/>
            <person name="Hu S."/>
            <person name="Hu X."/>
            <person name="Zhang B."/>
            <person name="Dong D."/>
            <person name="Zhang S."/>
            <person name="Zhao K."/>
            <person name="Wu D."/>
        </authorList>
    </citation>
    <scope>NUCLEOTIDE SEQUENCE [LARGE SCALE GENOMIC DNA]</scope>
    <source>
        <strain evidence="9">KNP414</strain>
    </source>
</reference>
<comment type="subcellular location">
    <subcellularLocation>
        <location evidence="1">Cell membrane</location>
        <topology evidence="1">Multi-pass membrane protein</topology>
    </subcellularLocation>
</comment>
<evidence type="ECO:0000256" key="3">
    <source>
        <dbReference type="ARBA" id="ARBA00022692"/>
    </source>
</evidence>
<reference evidence="8 9" key="2">
    <citation type="journal article" date="2013" name="Genome Announc.">
        <title>Genome Sequence of Growth-Improving Paenibacillus mucilaginosus Strain KNP414.</title>
        <authorList>
            <person name="Lu J.J."/>
            <person name="Wang J.F."/>
            <person name="Hu X.F."/>
        </authorList>
    </citation>
    <scope>NUCLEOTIDE SEQUENCE [LARGE SCALE GENOMIC DNA]</scope>
    <source>
        <strain evidence="8 9">KNP414</strain>
    </source>
</reference>
<feature type="transmembrane region" description="Helical" evidence="6">
    <location>
        <begin position="193"/>
        <end position="217"/>
    </location>
</feature>
<feature type="transmembrane region" description="Helical" evidence="6">
    <location>
        <begin position="145"/>
        <end position="164"/>
    </location>
</feature>
<evidence type="ECO:0000256" key="2">
    <source>
        <dbReference type="ARBA" id="ARBA00022475"/>
    </source>
</evidence>
<dbReference type="AlphaFoldDB" id="F8FRN9"/>
<keyword evidence="2" id="KW-1003">Cell membrane</keyword>
<sequence>MNQMVYPAPARLRLLAAGINLLPYILITMYLSADRNTPVTVTDFVVVMALIGYPAVQLVLYLTKGQSIGKRVLGLSVYADHHGSAPFWRLLVRLLTGLLLTPFLLFYPGLLFPRNRKGAHDYLSGTYVGTLKAPGKISHEAKKRLALALDITLPLGIALAFFLFYWAGILLYLAASILTIGYLFLYIDDFALVLEWAAWILGGAAMLFYGGAQVYLVRKKQTTLGKKLLLGRDFSP</sequence>
<feature type="transmembrane region" description="Helical" evidence="6">
    <location>
        <begin position="169"/>
        <end position="187"/>
    </location>
</feature>
<feature type="domain" description="RDD" evidence="7">
    <location>
        <begin position="18"/>
        <end position="125"/>
    </location>
</feature>
<evidence type="ECO:0000256" key="1">
    <source>
        <dbReference type="ARBA" id="ARBA00004651"/>
    </source>
</evidence>
<gene>
    <name evidence="8" type="ordered locus">KNP414_02035</name>
</gene>
<dbReference type="Pfam" id="PF06271">
    <property type="entry name" value="RDD"/>
    <property type="match status" value="1"/>
</dbReference>
<organism evidence="8 9">
    <name type="scientific">Paenibacillus mucilaginosus (strain KNP414)</name>
    <dbReference type="NCBI Taxonomy" id="1036673"/>
    <lineage>
        <taxon>Bacteria</taxon>
        <taxon>Bacillati</taxon>
        <taxon>Bacillota</taxon>
        <taxon>Bacilli</taxon>
        <taxon>Bacillales</taxon>
        <taxon>Paenibacillaceae</taxon>
        <taxon>Paenibacillus</taxon>
    </lineage>
</organism>